<evidence type="ECO:0000313" key="3">
    <source>
        <dbReference type="EMBL" id="MZL34218.1"/>
    </source>
</evidence>
<feature type="transmembrane region" description="Helical" evidence="1">
    <location>
        <begin position="12"/>
        <end position="32"/>
    </location>
</feature>
<gene>
    <name evidence="4" type="ORF">GT712_17255</name>
    <name evidence="3" type="ORF">GT728_13630</name>
</gene>
<keyword evidence="1" id="KW-1133">Transmembrane helix</keyword>
<evidence type="ECO:0000313" key="6">
    <source>
        <dbReference type="Proteomes" id="UP000477285"/>
    </source>
</evidence>
<keyword evidence="1" id="KW-0472">Membrane</keyword>
<dbReference type="EMBL" id="WWVQ01000034">
    <property type="protein sequence ID" value="MZL34218.1"/>
    <property type="molecule type" value="Genomic_DNA"/>
</dbReference>
<evidence type="ECO:0000313" key="4">
    <source>
        <dbReference type="EMBL" id="MZS90757.1"/>
    </source>
</evidence>
<dbReference type="Pfam" id="PF16116">
    <property type="entry name" value="DUF4832"/>
    <property type="match status" value="1"/>
</dbReference>
<organism evidence="4 5">
    <name type="scientific">Blautia wexlerae</name>
    <dbReference type="NCBI Taxonomy" id="418240"/>
    <lineage>
        <taxon>Bacteria</taxon>
        <taxon>Bacillati</taxon>
        <taxon>Bacillota</taxon>
        <taxon>Clostridia</taxon>
        <taxon>Lachnospirales</taxon>
        <taxon>Lachnospiraceae</taxon>
        <taxon>Blautia</taxon>
    </lineage>
</organism>
<dbReference type="InterPro" id="IPR032267">
    <property type="entry name" value="DUF4832"/>
</dbReference>
<accession>A0A6L8XXS0</accession>
<name>A0A6L8XXS0_9FIRM</name>
<sequence>MENIMAKSQKQSLVLLGFGLLVIIAAGVWMVFGRKTQIYEKTEEIFGNPLMGYAPCAWEETIGEDISLLYMDITWAELEPEEGKYDWEKIERENQTDRWREEGKHLVLRFVCDIPGEEKHMDIPQWLYDKTDHAGTWYDMEYGKGYAPDYNNEQMIQYHKRAVNALGEHFGRDGLVSYIELGSLGHWGEWHVNISAGIQSLPEESVRERYMIPWTEAFPDSMILMRRPFSEGEHYGTGLYNDMTGQPESTEEWFRWINEGGEFDQTHEKKGLSAMKDFWKKFPSGGEFTSSITMKELLDTNLDQTINLIKKAHTTFLGPKVADKTYENGYRKVLGSMGYRLWISQASLIQMPGYVSLNLKWKNDGVAPFYEDWPVWVLVEDEDGNSLEKEAVDISLKSLLPEETLQTKTRMQIKKMISLAGKKYKISIGIEDPMTGKLAVRLSMKGTYNEGKNYLFTMKGTYNEGKNYLFSK</sequence>
<dbReference type="Gene3D" id="3.20.20.80">
    <property type="entry name" value="Glycosidases"/>
    <property type="match status" value="1"/>
</dbReference>
<dbReference type="EMBL" id="WWVF01000049">
    <property type="protein sequence ID" value="MZS90757.1"/>
    <property type="molecule type" value="Genomic_DNA"/>
</dbReference>
<reference evidence="5 6" key="1">
    <citation type="journal article" date="2019" name="Nat. Med.">
        <title>A library of human gut bacterial isolates paired with longitudinal multiomics data enables mechanistic microbiome research.</title>
        <authorList>
            <person name="Poyet M."/>
            <person name="Groussin M."/>
            <person name="Gibbons S.M."/>
            <person name="Avila-Pacheco J."/>
            <person name="Jiang X."/>
            <person name="Kearney S.M."/>
            <person name="Perrotta A.R."/>
            <person name="Berdy B."/>
            <person name="Zhao S."/>
            <person name="Lieberman T.D."/>
            <person name="Swanson P.K."/>
            <person name="Smith M."/>
            <person name="Roesemann S."/>
            <person name="Alexander J.E."/>
            <person name="Rich S.A."/>
            <person name="Livny J."/>
            <person name="Vlamakis H."/>
            <person name="Clish C."/>
            <person name="Bullock K."/>
            <person name="Deik A."/>
            <person name="Scott J."/>
            <person name="Pierce K.A."/>
            <person name="Xavier R.J."/>
            <person name="Alm E.J."/>
        </authorList>
    </citation>
    <scope>NUCLEOTIDE SEQUENCE [LARGE SCALE GENOMIC DNA]</scope>
    <source>
        <strain evidence="3 6">BIOML-A1</strain>
        <strain evidence="4 5">BIOML-A12</strain>
    </source>
</reference>
<dbReference type="AlphaFoldDB" id="A0A6L8XXS0"/>
<comment type="caution">
    <text evidence="4">The sequence shown here is derived from an EMBL/GenBank/DDBJ whole genome shotgun (WGS) entry which is preliminary data.</text>
</comment>
<evidence type="ECO:0000259" key="2">
    <source>
        <dbReference type="Pfam" id="PF16116"/>
    </source>
</evidence>
<dbReference type="Proteomes" id="UP000477156">
    <property type="component" value="Unassembled WGS sequence"/>
</dbReference>
<feature type="domain" description="DUF4832" evidence="2">
    <location>
        <begin position="238"/>
        <end position="436"/>
    </location>
</feature>
<dbReference type="Proteomes" id="UP000477285">
    <property type="component" value="Unassembled WGS sequence"/>
</dbReference>
<dbReference type="InterPro" id="IPR017853">
    <property type="entry name" value="GH"/>
</dbReference>
<proteinExistence type="predicted"/>
<keyword evidence="1" id="KW-0812">Transmembrane</keyword>
<dbReference type="SUPFAM" id="SSF51445">
    <property type="entry name" value="(Trans)glycosidases"/>
    <property type="match status" value="1"/>
</dbReference>
<evidence type="ECO:0000256" key="1">
    <source>
        <dbReference type="SAM" id="Phobius"/>
    </source>
</evidence>
<evidence type="ECO:0000313" key="5">
    <source>
        <dbReference type="Proteomes" id="UP000477156"/>
    </source>
</evidence>
<protein>
    <submittedName>
        <fullName evidence="4">DUF4832 domain-containing protein</fullName>
    </submittedName>
</protein>